<evidence type="ECO:0000313" key="10">
    <source>
        <dbReference type="Proteomes" id="UP000019141"/>
    </source>
</evidence>
<dbReference type="EMBL" id="AZHW01000131">
    <property type="protein sequence ID" value="ETX02549.1"/>
    <property type="molecule type" value="Genomic_DNA"/>
</dbReference>
<dbReference type="GO" id="GO:0006412">
    <property type="term" value="P:translation"/>
    <property type="evidence" value="ECO:0007669"/>
    <property type="project" value="UniProtKB-UniRule"/>
</dbReference>
<accession>W4LWQ4</accession>
<dbReference type="InterPro" id="IPR000244">
    <property type="entry name" value="Ribosomal_bL9"/>
</dbReference>
<dbReference type="HAMAP" id="MF_00503">
    <property type="entry name" value="Ribosomal_bL9"/>
    <property type="match status" value="1"/>
</dbReference>
<dbReference type="PATRIC" id="fig|1429438.4.peg.792"/>
<keyword evidence="3 7" id="KW-0694">RNA-binding</keyword>
<dbReference type="SUPFAM" id="SSF55653">
    <property type="entry name" value="Ribosomal protein L9 C-domain"/>
    <property type="match status" value="1"/>
</dbReference>
<evidence type="ECO:0000256" key="5">
    <source>
        <dbReference type="ARBA" id="ARBA00023274"/>
    </source>
</evidence>
<reference evidence="9 10" key="1">
    <citation type="journal article" date="2014" name="Nature">
        <title>An environmental bacterial taxon with a large and distinct metabolic repertoire.</title>
        <authorList>
            <person name="Wilson M.C."/>
            <person name="Mori T."/>
            <person name="Ruckert C."/>
            <person name="Uria A.R."/>
            <person name="Helf M.J."/>
            <person name="Takada K."/>
            <person name="Gernert C."/>
            <person name="Steffens U.A."/>
            <person name="Heycke N."/>
            <person name="Schmitt S."/>
            <person name="Rinke C."/>
            <person name="Helfrich E.J."/>
            <person name="Brachmann A.O."/>
            <person name="Gurgui C."/>
            <person name="Wakimoto T."/>
            <person name="Kracht M."/>
            <person name="Crusemann M."/>
            <person name="Hentschel U."/>
            <person name="Abe I."/>
            <person name="Matsunaga S."/>
            <person name="Kalinowski J."/>
            <person name="Takeyama H."/>
            <person name="Piel J."/>
        </authorList>
    </citation>
    <scope>NUCLEOTIDE SEQUENCE [LARGE SCALE GENOMIC DNA]</scope>
    <source>
        <strain evidence="10">TSY1</strain>
    </source>
</reference>
<dbReference type="PANTHER" id="PTHR21368">
    <property type="entry name" value="50S RIBOSOMAL PROTEIN L9"/>
    <property type="match status" value="1"/>
</dbReference>
<evidence type="ECO:0000256" key="7">
    <source>
        <dbReference type="HAMAP-Rule" id="MF_00503"/>
    </source>
</evidence>
<keyword evidence="2 7" id="KW-0699">rRNA-binding</keyword>
<dbReference type="InterPro" id="IPR020069">
    <property type="entry name" value="Ribosomal_bL9_C"/>
</dbReference>
<dbReference type="InterPro" id="IPR020070">
    <property type="entry name" value="Ribosomal_bL9_N"/>
</dbReference>
<dbReference type="Pfam" id="PF01281">
    <property type="entry name" value="Ribosomal_L9_N"/>
    <property type="match status" value="1"/>
</dbReference>
<dbReference type="GO" id="GO:0003735">
    <property type="term" value="F:structural constituent of ribosome"/>
    <property type="evidence" value="ECO:0007669"/>
    <property type="project" value="InterPro"/>
</dbReference>
<dbReference type="NCBIfam" id="TIGR00158">
    <property type="entry name" value="L9"/>
    <property type="match status" value="1"/>
</dbReference>
<dbReference type="GO" id="GO:0005840">
    <property type="term" value="C:ribosome"/>
    <property type="evidence" value="ECO:0007669"/>
    <property type="project" value="UniProtKB-KW"/>
</dbReference>
<dbReference type="Proteomes" id="UP000019141">
    <property type="component" value="Unassembled WGS sequence"/>
</dbReference>
<dbReference type="InterPro" id="IPR036935">
    <property type="entry name" value="Ribosomal_bL9_N_sf"/>
</dbReference>
<dbReference type="GO" id="GO:1990904">
    <property type="term" value="C:ribonucleoprotein complex"/>
    <property type="evidence" value="ECO:0007669"/>
    <property type="project" value="UniProtKB-KW"/>
</dbReference>
<evidence type="ECO:0000256" key="3">
    <source>
        <dbReference type="ARBA" id="ARBA00022884"/>
    </source>
</evidence>
<dbReference type="InterPro" id="IPR020594">
    <property type="entry name" value="Ribosomal_bL9_bac/chp"/>
</dbReference>
<keyword evidence="5 7" id="KW-0687">Ribonucleoprotein</keyword>
<sequence length="161" mass="17406">MKVILMQDVTNLGEVGDIVDVAGGYGRNYLVPQGLAVAATAKNKRQLEHQQRLRELQIAKARKAAAGLAEQLRGITCSFTRRSAEEGRLFGSVTSMDIVEELKAAGIELDRRRVQLDQPIRSLGDHAVAVRLPGDLTAEVKVTVVAEAAAPEDTEAEETES</sequence>
<proteinExistence type="inferred from homology"/>
<comment type="similarity">
    <text evidence="1 7">Belongs to the bacterial ribosomal protein bL9 family.</text>
</comment>
<organism evidence="9 10">
    <name type="scientific">Entotheonella factor</name>
    <dbReference type="NCBI Taxonomy" id="1429438"/>
    <lineage>
        <taxon>Bacteria</taxon>
        <taxon>Pseudomonadati</taxon>
        <taxon>Nitrospinota/Tectimicrobiota group</taxon>
        <taxon>Candidatus Tectimicrobiota</taxon>
        <taxon>Candidatus Entotheonellia</taxon>
        <taxon>Candidatus Entotheonellales</taxon>
        <taxon>Candidatus Entotheonellaceae</taxon>
        <taxon>Candidatus Entotheonella</taxon>
    </lineage>
</organism>
<dbReference type="PROSITE" id="PS00651">
    <property type="entry name" value="RIBOSOMAL_L9"/>
    <property type="match status" value="1"/>
</dbReference>
<dbReference type="Gene3D" id="3.40.5.10">
    <property type="entry name" value="Ribosomal protein L9, N-terminal domain"/>
    <property type="match status" value="1"/>
</dbReference>
<dbReference type="SUPFAM" id="SSF55658">
    <property type="entry name" value="L9 N-domain-like"/>
    <property type="match status" value="1"/>
</dbReference>
<keyword evidence="10" id="KW-1185">Reference proteome</keyword>
<dbReference type="HOGENOM" id="CLU_078938_3_0_7"/>
<dbReference type="InterPro" id="IPR009027">
    <property type="entry name" value="Ribosomal_bL9/RNase_H1_N"/>
</dbReference>
<evidence type="ECO:0000256" key="2">
    <source>
        <dbReference type="ARBA" id="ARBA00022730"/>
    </source>
</evidence>
<evidence type="ECO:0000259" key="8">
    <source>
        <dbReference type="PROSITE" id="PS00651"/>
    </source>
</evidence>
<evidence type="ECO:0000313" key="9">
    <source>
        <dbReference type="EMBL" id="ETX02549.1"/>
    </source>
</evidence>
<dbReference type="Pfam" id="PF03948">
    <property type="entry name" value="Ribosomal_L9_C"/>
    <property type="match status" value="1"/>
</dbReference>
<protein>
    <recommendedName>
        <fullName evidence="6 7">Large ribosomal subunit protein bL9</fullName>
    </recommendedName>
</protein>
<gene>
    <name evidence="7" type="primary">rplI</name>
    <name evidence="9" type="ORF">ETSY1_03170</name>
</gene>
<dbReference type="Gene3D" id="3.10.430.100">
    <property type="entry name" value="Ribosomal protein L9, C-terminal domain"/>
    <property type="match status" value="1"/>
</dbReference>
<evidence type="ECO:0000256" key="4">
    <source>
        <dbReference type="ARBA" id="ARBA00022980"/>
    </source>
</evidence>
<dbReference type="AlphaFoldDB" id="W4LWQ4"/>
<evidence type="ECO:0000256" key="1">
    <source>
        <dbReference type="ARBA" id="ARBA00010605"/>
    </source>
</evidence>
<evidence type="ECO:0000256" key="6">
    <source>
        <dbReference type="ARBA" id="ARBA00035292"/>
    </source>
</evidence>
<feature type="domain" description="Ribosomal protein L9" evidence="8">
    <location>
        <begin position="13"/>
        <end position="40"/>
    </location>
</feature>
<dbReference type="GO" id="GO:0019843">
    <property type="term" value="F:rRNA binding"/>
    <property type="evidence" value="ECO:0007669"/>
    <property type="project" value="UniProtKB-UniRule"/>
</dbReference>
<keyword evidence="4 7" id="KW-0689">Ribosomal protein</keyword>
<comment type="caution">
    <text evidence="9">The sequence shown here is derived from an EMBL/GenBank/DDBJ whole genome shotgun (WGS) entry which is preliminary data.</text>
</comment>
<comment type="function">
    <text evidence="7">Binds to the 23S rRNA.</text>
</comment>
<name>W4LWQ4_ENTF1</name>
<dbReference type="FunFam" id="3.40.5.10:FF:000003">
    <property type="entry name" value="50S ribosomal protein L9"/>
    <property type="match status" value="1"/>
</dbReference>
<dbReference type="InterPro" id="IPR036791">
    <property type="entry name" value="Ribosomal_bL9_C_sf"/>
</dbReference>